<accession>A0A1L9PC85</accession>
<keyword evidence="8" id="KW-0961">Cell wall biogenesis/degradation</keyword>
<dbReference type="Proteomes" id="UP000184073">
    <property type="component" value="Unassembled WGS sequence"/>
</dbReference>
<dbReference type="Gene3D" id="1.50.10.10">
    <property type="match status" value="1"/>
</dbReference>
<dbReference type="InterPro" id="IPR035396">
    <property type="entry name" value="Bac_rhamnosid6H"/>
</dbReference>
<evidence type="ECO:0000256" key="2">
    <source>
        <dbReference type="ARBA" id="ARBA00008834"/>
    </source>
</evidence>
<evidence type="ECO:0000256" key="3">
    <source>
        <dbReference type="ARBA" id="ARBA00022525"/>
    </source>
</evidence>
<dbReference type="STRING" id="1036611.A0A1L9PC85"/>
<evidence type="ECO:0000313" key="12">
    <source>
        <dbReference type="EMBL" id="OJI99083.1"/>
    </source>
</evidence>
<dbReference type="FunFam" id="1.50.10.10:FF:000052">
    <property type="entry name" value="Alpha-L-rhamnosidase B, putative"/>
    <property type="match status" value="1"/>
</dbReference>
<name>A0A1L9PC85_ASPVE</name>
<dbReference type="VEuPathDB" id="FungiDB:ASPVEDRAFT_187031"/>
<evidence type="ECO:0000256" key="9">
    <source>
        <dbReference type="RuleBase" id="RU361169"/>
    </source>
</evidence>
<dbReference type="OrthoDB" id="10036721at2759"/>
<keyword evidence="6 9" id="KW-0378">Hydrolase</keyword>
<dbReference type="PANTHER" id="PTHR34987:SF5">
    <property type="entry name" value="ALPHA-RHAMNOSIDASE"/>
    <property type="match status" value="1"/>
</dbReference>
<dbReference type="AlphaFoldDB" id="A0A1L9PC85"/>
<dbReference type="GeneID" id="63724503"/>
<dbReference type="SUPFAM" id="SSF48208">
    <property type="entry name" value="Six-hairpin glycosidases"/>
    <property type="match status" value="1"/>
</dbReference>
<evidence type="ECO:0000259" key="11">
    <source>
        <dbReference type="Pfam" id="PF17389"/>
    </source>
</evidence>
<evidence type="ECO:0000256" key="1">
    <source>
        <dbReference type="ARBA" id="ARBA00004613"/>
    </source>
</evidence>
<evidence type="ECO:0000256" key="4">
    <source>
        <dbReference type="ARBA" id="ARBA00022729"/>
    </source>
</evidence>
<dbReference type="Gene3D" id="2.160.20.10">
    <property type="entry name" value="Single-stranded right-handed beta-helix, Pectin lyase-like"/>
    <property type="match status" value="1"/>
</dbReference>
<dbReference type="InterPro" id="IPR006626">
    <property type="entry name" value="PbH1"/>
</dbReference>
<keyword evidence="5" id="KW-0677">Repeat</keyword>
<dbReference type="InterPro" id="IPR012341">
    <property type="entry name" value="6hp_glycosidase-like_sf"/>
</dbReference>
<proteinExistence type="inferred from homology"/>
<evidence type="ECO:0000256" key="10">
    <source>
        <dbReference type="SAM" id="SignalP"/>
    </source>
</evidence>
<evidence type="ECO:0000256" key="6">
    <source>
        <dbReference type="ARBA" id="ARBA00022801"/>
    </source>
</evidence>
<dbReference type="GO" id="GO:0045490">
    <property type="term" value="P:pectin catabolic process"/>
    <property type="evidence" value="ECO:0007669"/>
    <property type="project" value="UniProtKB-ARBA"/>
</dbReference>
<comment type="similarity">
    <text evidence="2 9">Belongs to the glycosyl hydrolase 28 family.</text>
</comment>
<dbReference type="InterPro" id="IPR000743">
    <property type="entry name" value="Glyco_hydro_28"/>
</dbReference>
<dbReference type="InterPro" id="IPR012334">
    <property type="entry name" value="Pectin_lyas_fold"/>
</dbReference>
<sequence>MHLARILTLLTALPFAAAAIPPRQTCIVPASGTNKTDDAPAIISAFKRCGRGGKVVFQPTTYYVNSAMNISWLRDVDVDIQGKLLWSTDIPYWLNHSLPVGYQNQSTAWILGGDNVRVNGHGIGTFDGNGDYWYEWIQEQENTSNYPGRPVALTLSGLTNSVVKGVNFLRSQMWTLAVIYSHHVDLDGVFVNNTGNRVDSSNTDGADTIRSSHISFNNFTVYNGDDSISFKANSTDITLKNSHFHNGLGIAIGSIGQLNDEFETVERIKVENVVFDNTLHAVYYKTWTDDQNGYPPNGGGGGLGYASNMHFNNLTTTSLRGSAVAISQCTRFSGAPGDGNCTNSQFQIRDITVANLKGTTESSRVASLQCSGVAPCTNLGLVGVDLELANGTKAEEYLCGNVKRPRGFECTGEVCEGGSSTGDMMLLSILTLATGAFASCWRNSSCTGPSSPSFPGPWDANNYAPDSRSIQPKSILSLPNGEYISSYPDDSTPLSTSDIGLVFDFGIEVGGILTIEYTASRPNITLGLAFTEAKDYIGRKSDNSNGGTGADGALSATLSEGEGLYTMPDAKLRGGFRYLTLFLEGEGEGTLTIKNITLEISYQPTWSNLRAYQGYFHSSDSLLNRIWYAGAYTLQTNSVPRTTCRASISSATGWANDAVCGPGETLLLDGAKRDRWVWIGDMGVAVPSASVSTGDLESTKNALLAIWDNQTPSGLLPKAGPPYLKADSDTYHLWTIIGTYNYFLFSEDDDFLSDIWPRYVKALDYSISKITPDGIMNATETADWGRWNYDTLASSANMLLYRALTTAAFLSPYADPNTQTNYTALASSLRTSIITNLYDPSFGALKDSPNSTLYPQDANSMALAFSLFPPNSTAASKISSYLVSNWTPIGPASPELPGNISPFISSIELEAHFATGYPERALQLIHTLWGWYIDHPNGTESTVPEGYLVNGTWGYRGDRGYRYDPTYVSHAHGWSSGPTSTLTEYAVGLRVTKPRGAEWSLKPATFSFDGFGQAEAGFTTGLGRFRAGFAVENGEVRVSWDTPRGTRGWVELPGGRGRWVDGGKGSLVVSV</sequence>
<dbReference type="Pfam" id="PF17389">
    <property type="entry name" value="Bac_rhamnosid6H"/>
    <property type="match status" value="1"/>
</dbReference>
<keyword evidence="4 10" id="KW-0732">Signal</keyword>
<keyword evidence="7 9" id="KW-0326">Glycosidase</keyword>
<dbReference type="GO" id="GO:0004650">
    <property type="term" value="F:polygalacturonase activity"/>
    <property type="evidence" value="ECO:0007669"/>
    <property type="project" value="InterPro"/>
</dbReference>
<dbReference type="GO" id="GO:0005576">
    <property type="term" value="C:extracellular region"/>
    <property type="evidence" value="ECO:0007669"/>
    <property type="project" value="UniProtKB-SubCell"/>
</dbReference>
<dbReference type="InterPro" id="IPR008928">
    <property type="entry name" value="6-hairpin_glycosidase_sf"/>
</dbReference>
<reference evidence="13" key="1">
    <citation type="journal article" date="2017" name="Genome Biol.">
        <title>Comparative genomics reveals high biological diversity and specific adaptations in the industrially and medically important fungal genus Aspergillus.</title>
        <authorList>
            <person name="de Vries R.P."/>
            <person name="Riley R."/>
            <person name="Wiebenga A."/>
            <person name="Aguilar-Osorio G."/>
            <person name="Amillis S."/>
            <person name="Uchima C.A."/>
            <person name="Anderluh G."/>
            <person name="Asadollahi M."/>
            <person name="Askin M."/>
            <person name="Barry K."/>
            <person name="Battaglia E."/>
            <person name="Bayram O."/>
            <person name="Benocci T."/>
            <person name="Braus-Stromeyer S.A."/>
            <person name="Caldana C."/>
            <person name="Canovas D."/>
            <person name="Cerqueira G.C."/>
            <person name="Chen F."/>
            <person name="Chen W."/>
            <person name="Choi C."/>
            <person name="Clum A."/>
            <person name="Dos Santos R.A."/>
            <person name="Damasio A.R."/>
            <person name="Diallinas G."/>
            <person name="Emri T."/>
            <person name="Fekete E."/>
            <person name="Flipphi M."/>
            <person name="Freyberg S."/>
            <person name="Gallo A."/>
            <person name="Gournas C."/>
            <person name="Habgood R."/>
            <person name="Hainaut M."/>
            <person name="Harispe M.L."/>
            <person name="Henrissat B."/>
            <person name="Hilden K.S."/>
            <person name="Hope R."/>
            <person name="Hossain A."/>
            <person name="Karabika E."/>
            <person name="Karaffa L."/>
            <person name="Karanyi Z."/>
            <person name="Krasevec N."/>
            <person name="Kuo A."/>
            <person name="Kusch H."/>
            <person name="LaButti K."/>
            <person name="Lagendijk E.L."/>
            <person name="Lapidus A."/>
            <person name="Levasseur A."/>
            <person name="Lindquist E."/>
            <person name="Lipzen A."/>
            <person name="Logrieco A.F."/>
            <person name="MacCabe A."/>
            <person name="Maekelae M.R."/>
            <person name="Malavazi I."/>
            <person name="Melin P."/>
            <person name="Meyer V."/>
            <person name="Mielnichuk N."/>
            <person name="Miskei M."/>
            <person name="Molnar A.P."/>
            <person name="Mule G."/>
            <person name="Ngan C.Y."/>
            <person name="Orejas M."/>
            <person name="Orosz E."/>
            <person name="Ouedraogo J.P."/>
            <person name="Overkamp K.M."/>
            <person name="Park H.-S."/>
            <person name="Perrone G."/>
            <person name="Piumi F."/>
            <person name="Punt P.J."/>
            <person name="Ram A.F."/>
            <person name="Ramon A."/>
            <person name="Rauscher S."/>
            <person name="Record E."/>
            <person name="Riano-Pachon D.M."/>
            <person name="Robert V."/>
            <person name="Roehrig J."/>
            <person name="Ruller R."/>
            <person name="Salamov A."/>
            <person name="Salih N.S."/>
            <person name="Samson R.A."/>
            <person name="Sandor E."/>
            <person name="Sanguinetti M."/>
            <person name="Schuetze T."/>
            <person name="Sepcic K."/>
            <person name="Shelest E."/>
            <person name="Sherlock G."/>
            <person name="Sophianopoulou V."/>
            <person name="Squina F.M."/>
            <person name="Sun H."/>
            <person name="Susca A."/>
            <person name="Todd R.B."/>
            <person name="Tsang A."/>
            <person name="Unkles S.E."/>
            <person name="van de Wiele N."/>
            <person name="van Rossen-Uffink D."/>
            <person name="Oliveira J.V."/>
            <person name="Vesth T.C."/>
            <person name="Visser J."/>
            <person name="Yu J.-H."/>
            <person name="Zhou M."/>
            <person name="Andersen M.R."/>
            <person name="Archer D.B."/>
            <person name="Baker S.E."/>
            <person name="Benoit I."/>
            <person name="Brakhage A.A."/>
            <person name="Braus G.H."/>
            <person name="Fischer R."/>
            <person name="Frisvad J.C."/>
            <person name="Goldman G.H."/>
            <person name="Houbraken J."/>
            <person name="Oakley B."/>
            <person name="Pocsi I."/>
            <person name="Scazzocchio C."/>
            <person name="Seiboth B."/>
            <person name="vanKuyk P.A."/>
            <person name="Wortman J."/>
            <person name="Dyer P.S."/>
            <person name="Grigoriev I.V."/>
        </authorList>
    </citation>
    <scope>NUCLEOTIDE SEQUENCE [LARGE SCALE GENOMIC DNA]</scope>
    <source>
        <strain evidence="13">CBS 583.65</strain>
    </source>
</reference>
<dbReference type="SMART" id="SM00710">
    <property type="entry name" value="PbH1"/>
    <property type="match status" value="4"/>
</dbReference>
<dbReference type="InterPro" id="IPR011050">
    <property type="entry name" value="Pectin_lyase_fold/virulence"/>
</dbReference>
<comment type="subcellular location">
    <subcellularLocation>
        <location evidence="1">Secreted</location>
    </subcellularLocation>
</comment>
<evidence type="ECO:0000313" key="13">
    <source>
        <dbReference type="Proteomes" id="UP000184073"/>
    </source>
</evidence>
<evidence type="ECO:0000256" key="7">
    <source>
        <dbReference type="ARBA" id="ARBA00023295"/>
    </source>
</evidence>
<protein>
    <recommendedName>
        <fullName evidence="11">Alpha-L-rhamnosidase six-hairpin glycosidase domain-containing protein</fullName>
    </recommendedName>
</protein>
<keyword evidence="13" id="KW-1185">Reference proteome</keyword>
<evidence type="ECO:0000256" key="8">
    <source>
        <dbReference type="ARBA" id="ARBA00023316"/>
    </source>
</evidence>
<evidence type="ECO:0000256" key="5">
    <source>
        <dbReference type="ARBA" id="ARBA00022737"/>
    </source>
</evidence>
<dbReference type="Pfam" id="PF00295">
    <property type="entry name" value="Glyco_hydro_28"/>
    <property type="match status" value="1"/>
</dbReference>
<keyword evidence="3" id="KW-0964">Secreted</keyword>
<organism evidence="12 13">
    <name type="scientific">Aspergillus versicolor CBS 583.65</name>
    <dbReference type="NCBI Taxonomy" id="1036611"/>
    <lineage>
        <taxon>Eukaryota</taxon>
        <taxon>Fungi</taxon>
        <taxon>Dikarya</taxon>
        <taxon>Ascomycota</taxon>
        <taxon>Pezizomycotina</taxon>
        <taxon>Eurotiomycetes</taxon>
        <taxon>Eurotiomycetidae</taxon>
        <taxon>Eurotiales</taxon>
        <taxon>Aspergillaceae</taxon>
        <taxon>Aspergillus</taxon>
        <taxon>Aspergillus subgen. Nidulantes</taxon>
    </lineage>
</organism>
<dbReference type="RefSeq" id="XP_040664846.1">
    <property type="nucleotide sequence ID" value="XM_040808992.1"/>
</dbReference>
<feature type="chain" id="PRO_5012137580" description="Alpha-L-rhamnosidase six-hairpin glycosidase domain-containing protein" evidence="10">
    <location>
        <begin position="19"/>
        <end position="1071"/>
    </location>
</feature>
<dbReference type="PANTHER" id="PTHR34987">
    <property type="entry name" value="C, PUTATIVE (AFU_ORTHOLOGUE AFUA_3G02880)-RELATED"/>
    <property type="match status" value="1"/>
</dbReference>
<dbReference type="EMBL" id="KV878126">
    <property type="protein sequence ID" value="OJI99083.1"/>
    <property type="molecule type" value="Genomic_DNA"/>
</dbReference>
<dbReference type="GO" id="GO:0071555">
    <property type="term" value="P:cell wall organization"/>
    <property type="evidence" value="ECO:0007669"/>
    <property type="project" value="UniProtKB-KW"/>
</dbReference>
<feature type="signal peptide" evidence="10">
    <location>
        <begin position="1"/>
        <end position="18"/>
    </location>
</feature>
<gene>
    <name evidence="12" type="ORF">ASPVEDRAFT_187031</name>
</gene>
<feature type="domain" description="Alpha-L-rhamnosidase six-hairpin glycosidase" evidence="11">
    <location>
        <begin position="668"/>
        <end position="877"/>
    </location>
</feature>
<dbReference type="SUPFAM" id="SSF51126">
    <property type="entry name" value="Pectin lyase-like"/>
    <property type="match status" value="1"/>
</dbReference>